<keyword evidence="12" id="KW-1185">Reference proteome</keyword>
<accession>A0AAQ3RAF2</accession>
<comment type="similarity">
    <text evidence="1">Belongs to the AB hydrolase superfamily. AB hydrolase 2 family.</text>
</comment>
<dbReference type="Gene3D" id="3.40.50.1820">
    <property type="entry name" value="alpha/beta hydrolase"/>
    <property type="match status" value="1"/>
</dbReference>
<reference evidence="11 12" key="1">
    <citation type="submission" date="2023-11" db="EMBL/GenBank/DDBJ databases">
        <title>An acidophilic fungus is an integral part of prey digestion in a carnivorous sundew plant.</title>
        <authorList>
            <person name="Tsai I.J."/>
        </authorList>
    </citation>
    <scope>NUCLEOTIDE SEQUENCE [LARGE SCALE GENOMIC DNA]</scope>
    <source>
        <strain evidence="11">169a</strain>
    </source>
</reference>
<dbReference type="InterPro" id="IPR050565">
    <property type="entry name" value="LYPA1-2/EST-like"/>
</dbReference>
<dbReference type="AlphaFoldDB" id="A0AAQ3RAF2"/>
<dbReference type="EC" id="3.1.2.22" evidence="2"/>
<dbReference type="InterPro" id="IPR003140">
    <property type="entry name" value="PLipase/COase/thioEstase"/>
</dbReference>
<keyword evidence="4" id="KW-0719">Serine esterase</keyword>
<evidence type="ECO:0000256" key="8">
    <source>
        <dbReference type="ARBA" id="ARBA00031195"/>
    </source>
</evidence>
<evidence type="ECO:0000256" key="6">
    <source>
        <dbReference type="ARBA" id="ARBA00022832"/>
    </source>
</evidence>
<evidence type="ECO:0000259" key="10">
    <source>
        <dbReference type="Pfam" id="PF02230"/>
    </source>
</evidence>
<evidence type="ECO:0000256" key="5">
    <source>
        <dbReference type="ARBA" id="ARBA00022801"/>
    </source>
</evidence>
<keyword evidence="6" id="KW-0443">Lipid metabolism</keyword>
<keyword evidence="5" id="KW-0378">Hydrolase</keyword>
<feature type="domain" description="Phospholipase/carboxylesterase/thioesterase" evidence="10">
    <location>
        <begin position="51"/>
        <end position="274"/>
    </location>
</feature>
<name>A0AAQ3RAF2_9PEZI</name>
<sequence>MTRLRSLNHQVVVLQDRKKVNMANRQRRMTLPSIHGRNDPIFKPAIKPCSDPAHGAAFIFVHGLGDNAEGLENVADQFQQNDKLSWMNWIIPNAMENRDAMSTAWYTPTALSPFASSRPELEDEEDEAGMLQSVKYLESLIDACVSKGIPPQRIVLGGFSQGCAMSLLLDLTSKKYSGKLAGIIGLMGYLPLTAKSRIQHLRAHNDLPPTHGHVSVFLARGEKDMLIPKRIWNMTIKGLNDLGLHDEALEVHEYEGLGHSLNGSVLKDMCTFMESIVPKLED</sequence>
<dbReference type="GO" id="GO:0005737">
    <property type="term" value="C:cytoplasm"/>
    <property type="evidence" value="ECO:0007669"/>
    <property type="project" value="TreeGrafter"/>
</dbReference>
<dbReference type="InterPro" id="IPR029058">
    <property type="entry name" value="AB_hydrolase_fold"/>
</dbReference>
<evidence type="ECO:0000256" key="1">
    <source>
        <dbReference type="ARBA" id="ARBA00006499"/>
    </source>
</evidence>
<dbReference type="GO" id="GO:0052689">
    <property type="term" value="F:carboxylic ester hydrolase activity"/>
    <property type="evidence" value="ECO:0007669"/>
    <property type="project" value="UniProtKB-KW"/>
</dbReference>
<dbReference type="Pfam" id="PF02230">
    <property type="entry name" value="Abhydrolase_2"/>
    <property type="match status" value="1"/>
</dbReference>
<evidence type="ECO:0000256" key="7">
    <source>
        <dbReference type="ARBA" id="ARBA00029392"/>
    </source>
</evidence>
<comment type="function">
    <text evidence="7">Hydrolyzes fatty acids from S-acylated cysteine residues in proteins with a strong preference for palmitoylated G-alpha proteins over other acyl substrates. Mediates the deacylation of G-alpha proteins such as GPA1 in vivo, but has weak or no activity toward palmitoylated Ras proteins. Has weak lysophospholipase activity in vitro; however such activity may not exist in vivo.</text>
</comment>
<keyword evidence="6" id="KW-0276">Fatty acid metabolism</keyword>
<proteinExistence type="inferred from homology"/>
<dbReference type="Proteomes" id="UP001303373">
    <property type="component" value="Chromosome 12"/>
</dbReference>
<dbReference type="PANTHER" id="PTHR10655">
    <property type="entry name" value="LYSOPHOSPHOLIPASE-RELATED"/>
    <property type="match status" value="1"/>
</dbReference>
<dbReference type="EMBL" id="CP138591">
    <property type="protein sequence ID" value="WPH04124.1"/>
    <property type="molecule type" value="Genomic_DNA"/>
</dbReference>
<evidence type="ECO:0000256" key="2">
    <source>
        <dbReference type="ARBA" id="ARBA00012423"/>
    </source>
</evidence>
<evidence type="ECO:0000256" key="4">
    <source>
        <dbReference type="ARBA" id="ARBA00022487"/>
    </source>
</evidence>
<evidence type="ECO:0000313" key="12">
    <source>
        <dbReference type="Proteomes" id="UP001303373"/>
    </source>
</evidence>
<dbReference type="SUPFAM" id="SSF53474">
    <property type="entry name" value="alpha/beta-Hydrolases"/>
    <property type="match status" value="1"/>
</dbReference>
<dbReference type="GO" id="GO:0006631">
    <property type="term" value="P:fatty acid metabolic process"/>
    <property type="evidence" value="ECO:0007669"/>
    <property type="project" value="UniProtKB-KW"/>
</dbReference>
<comment type="catalytic activity">
    <reaction evidence="9">
        <text>S-hexadecanoyl-L-cysteinyl-[protein] + H2O = L-cysteinyl-[protein] + hexadecanoate + H(+)</text>
        <dbReference type="Rhea" id="RHEA:19233"/>
        <dbReference type="Rhea" id="RHEA-COMP:10131"/>
        <dbReference type="Rhea" id="RHEA-COMP:11032"/>
        <dbReference type="ChEBI" id="CHEBI:7896"/>
        <dbReference type="ChEBI" id="CHEBI:15377"/>
        <dbReference type="ChEBI" id="CHEBI:15378"/>
        <dbReference type="ChEBI" id="CHEBI:29950"/>
        <dbReference type="ChEBI" id="CHEBI:74151"/>
        <dbReference type="EC" id="3.1.2.22"/>
    </reaction>
</comment>
<gene>
    <name evidence="11" type="ORF">R9X50_00700900</name>
</gene>
<dbReference type="PANTHER" id="PTHR10655:SF17">
    <property type="entry name" value="LYSOPHOSPHOLIPASE-LIKE PROTEIN 1"/>
    <property type="match status" value="1"/>
</dbReference>
<protein>
    <recommendedName>
        <fullName evidence="3">Acyl-protein thioesterase 1</fullName>
        <ecNumber evidence="2">3.1.2.22</ecNumber>
    </recommendedName>
    <alternativeName>
        <fullName evidence="8">Palmitoyl-protein hydrolase</fullName>
    </alternativeName>
</protein>
<evidence type="ECO:0000313" key="11">
    <source>
        <dbReference type="EMBL" id="WPH04124.1"/>
    </source>
</evidence>
<organism evidence="11 12">
    <name type="scientific">Acrodontium crateriforme</name>
    <dbReference type="NCBI Taxonomy" id="150365"/>
    <lineage>
        <taxon>Eukaryota</taxon>
        <taxon>Fungi</taxon>
        <taxon>Dikarya</taxon>
        <taxon>Ascomycota</taxon>
        <taxon>Pezizomycotina</taxon>
        <taxon>Dothideomycetes</taxon>
        <taxon>Dothideomycetidae</taxon>
        <taxon>Mycosphaerellales</taxon>
        <taxon>Teratosphaeriaceae</taxon>
        <taxon>Acrodontium</taxon>
    </lineage>
</organism>
<evidence type="ECO:0000256" key="3">
    <source>
        <dbReference type="ARBA" id="ARBA00014923"/>
    </source>
</evidence>
<dbReference type="GO" id="GO:0008474">
    <property type="term" value="F:palmitoyl-(protein) hydrolase activity"/>
    <property type="evidence" value="ECO:0007669"/>
    <property type="project" value="UniProtKB-EC"/>
</dbReference>
<evidence type="ECO:0000256" key="9">
    <source>
        <dbReference type="ARBA" id="ARBA00047337"/>
    </source>
</evidence>